<name>A0A2U1LBR3_ARTAN</name>
<reference evidence="5 6" key="1">
    <citation type="journal article" date="2018" name="Mol. Plant">
        <title>The genome of Artemisia annua provides insight into the evolution of Asteraceae family and artemisinin biosynthesis.</title>
        <authorList>
            <person name="Shen Q."/>
            <person name="Zhang L."/>
            <person name="Liao Z."/>
            <person name="Wang S."/>
            <person name="Yan T."/>
            <person name="Shi P."/>
            <person name="Liu M."/>
            <person name="Fu X."/>
            <person name="Pan Q."/>
            <person name="Wang Y."/>
            <person name="Lv Z."/>
            <person name="Lu X."/>
            <person name="Zhang F."/>
            <person name="Jiang W."/>
            <person name="Ma Y."/>
            <person name="Chen M."/>
            <person name="Hao X."/>
            <person name="Li L."/>
            <person name="Tang Y."/>
            <person name="Lv G."/>
            <person name="Zhou Y."/>
            <person name="Sun X."/>
            <person name="Brodelius P.E."/>
            <person name="Rose J.K.C."/>
            <person name="Tang K."/>
        </authorList>
    </citation>
    <scope>NUCLEOTIDE SEQUENCE [LARGE SCALE GENOMIC DNA]</scope>
    <source>
        <strain evidence="6">cv. Huhao1</strain>
        <tissue evidence="5">Leaf</tissue>
    </source>
</reference>
<comment type="caution">
    <text evidence="5">The sequence shown here is derived from an EMBL/GenBank/DDBJ whole genome shotgun (WGS) entry which is preliminary data.</text>
</comment>
<dbReference type="GO" id="GO:0080043">
    <property type="term" value="F:quercetin 3-O-glucosyltransferase activity"/>
    <property type="evidence" value="ECO:0007669"/>
    <property type="project" value="TreeGrafter"/>
</dbReference>
<evidence type="ECO:0000313" key="6">
    <source>
        <dbReference type="Proteomes" id="UP000245207"/>
    </source>
</evidence>
<evidence type="ECO:0000256" key="3">
    <source>
        <dbReference type="RuleBase" id="RU003718"/>
    </source>
</evidence>
<dbReference type="PANTHER" id="PTHR11926">
    <property type="entry name" value="GLUCOSYL/GLUCURONOSYL TRANSFERASES"/>
    <property type="match status" value="1"/>
</dbReference>
<dbReference type="InterPro" id="IPR035595">
    <property type="entry name" value="UDP_glycos_trans_CS"/>
</dbReference>
<dbReference type="AlphaFoldDB" id="A0A2U1LBR3"/>
<evidence type="ECO:0000256" key="2">
    <source>
        <dbReference type="ARBA" id="ARBA00022679"/>
    </source>
</evidence>
<evidence type="ECO:0000256" key="1">
    <source>
        <dbReference type="ARBA" id="ARBA00009995"/>
    </source>
</evidence>
<keyword evidence="3" id="KW-0328">Glycosyltransferase</keyword>
<organism evidence="5 6">
    <name type="scientific">Artemisia annua</name>
    <name type="common">Sweet wormwood</name>
    <dbReference type="NCBI Taxonomy" id="35608"/>
    <lineage>
        <taxon>Eukaryota</taxon>
        <taxon>Viridiplantae</taxon>
        <taxon>Streptophyta</taxon>
        <taxon>Embryophyta</taxon>
        <taxon>Tracheophyta</taxon>
        <taxon>Spermatophyta</taxon>
        <taxon>Magnoliopsida</taxon>
        <taxon>eudicotyledons</taxon>
        <taxon>Gunneridae</taxon>
        <taxon>Pentapetalae</taxon>
        <taxon>asterids</taxon>
        <taxon>campanulids</taxon>
        <taxon>Asterales</taxon>
        <taxon>Asteraceae</taxon>
        <taxon>Asteroideae</taxon>
        <taxon>Anthemideae</taxon>
        <taxon>Artemisiinae</taxon>
        <taxon>Artemisia</taxon>
    </lineage>
</organism>
<dbReference type="EC" id="2.4.1.-" evidence="4"/>
<dbReference type="SUPFAM" id="SSF53756">
    <property type="entry name" value="UDP-Glycosyltransferase/glycogen phosphorylase"/>
    <property type="match status" value="1"/>
</dbReference>
<dbReference type="Pfam" id="PF00201">
    <property type="entry name" value="UDPGT"/>
    <property type="match status" value="1"/>
</dbReference>
<comment type="similarity">
    <text evidence="1 3">Belongs to the UDP-glycosyltransferase family.</text>
</comment>
<dbReference type="CDD" id="cd03784">
    <property type="entry name" value="GT1_Gtf-like"/>
    <property type="match status" value="1"/>
</dbReference>
<dbReference type="PROSITE" id="PS00375">
    <property type="entry name" value="UDPGT"/>
    <property type="match status" value="1"/>
</dbReference>
<dbReference type="FunFam" id="3.40.50.2000:FF:000019">
    <property type="entry name" value="Glycosyltransferase"/>
    <property type="match status" value="1"/>
</dbReference>
<dbReference type="Proteomes" id="UP000245207">
    <property type="component" value="Unassembled WGS sequence"/>
</dbReference>
<dbReference type="Gene3D" id="3.40.50.2000">
    <property type="entry name" value="Glycogen Phosphorylase B"/>
    <property type="match status" value="2"/>
</dbReference>
<sequence length="411" mass="45896">MTGHRRILIVAYAGKGHINPALRFGKHLLKFDVEVTVCTSLSVVQRLDKDTIPRGLTFAPFSDGHDNGIQLNTNIEQFINDFETNGARAVADAIRSAVSAGKPFDHLVYTTVIPWAARVAYSHGVKATLLWCQPATVLDIYYYYFNEYHSLISSNNNNPTCEIDLPGLPQLTMADLPSFLLASSPKEHDYILEQMMKDHIDVLKLAPPTILVNSFSELEAEPIRAIKKLEFIPIGPLLASKSENSTSRDFFDAIDQDDYIQWLNKQSKSSVVFVSFGTLATLSMDQQEEIADGLLECGLPFLWVIRGSDQAGRLSKLDELKKQGMIVGWCSQVEVLSHQAIGCFVMHCGWNSTVESLAAGVRVVVFPQWSDQPTNAKMIESVWKTGVRVKRRDEDGVMEGKELKRCVEMLL</sequence>
<keyword evidence="2 3" id="KW-0808">Transferase</keyword>
<accession>A0A2U1LBR3</accession>
<dbReference type="GO" id="GO:0080044">
    <property type="term" value="F:quercetin 7-O-glucosyltransferase activity"/>
    <property type="evidence" value="ECO:0007669"/>
    <property type="project" value="TreeGrafter"/>
</dbReference>
<dbReference type="PANTHER" id="PTHR11926:SF1535">
    <property type="entry name" value="CROCETIN GLUCOSYLTRANSFERASE"/>
    <property type="match status" value="1"/>
</dbReference>
<keyword evidence="6" id="KW-1185">Reference proteome</keyword>
<proteinExistence type="inferred from homology"/>
<evidence type="ECO:0000313" key="5">
    <source>
        <dbReference type="EMBL" id="PWA46438.1"/>
    </source>
</evidence>
<dbReference type="OrthoDB" id="5835829at2759"/>
<evidence type="ECO:0000256" key="4">
    <source>
        <dbReference type="RuleBase" id="RU362057"/>
    </source>
</evidence>
<dbReference type="EMBL" id="PKPP01010285">
    <property type="protein sequence ID" value="PWA46438.1"/>
    <property type="molecule type" value="Genomic_DNA"/>
</dbReference>
<dbReference type="STRING" id="35608.A0A2U1LBR3"/>
<gene>
    <name evidence="5" type="ORF">CTI12_AA508240</name>
</gene>
<protein>
    <recommendedName>
        <fullName evidence="4">Glycosyltransferase</fullName>
        <ecNumber evidence="4">2.4.1.-</ecNumber>
    </recommendedName>
</protein>
<dbReference type="InterPro" id="IPR002213">
    <property type="entry name" value="UDP_glucos_trans"/>
</dbReference>